<comment type="caution">
    <text evidence="1">The sequence shown here is derived from an EMBL/GenBank/DDBJ whole genome shotgun (WGS) entry which is preliminary data.</text>
</comment>
<gene>
    <name evidence="1" type="ORF">G2W53_033330</name>
</gene>
<sequence length="38" mass="4392">MSWHNYARTGTIAPRHYLGTPGAPKMYFRAHESFLNDP</sequence>
<proteinExistence type="predicted"/>
<dbReference type="EMBL" id="JAAIUW010000010">
    <property type="protein sequence ID" value="KAF7812354.1"/>
    <property type="molecule type" value="Genomic_DNA"/>
</dbReference>
<protein>
    <submittedName>
        <fullName evidence="1">Uncharacterized protein</fullName>
    </submittedName>
</protein>
<accession>A0A834T9D6</accession>
<evidence type="ECO:0000313" key="1">
    <source>
        <dbReference type="EMBL" id="KAF7812354.1"/>
    </source>
</evidence>
<dbReference type="AlphaFoldDB" id="A0A834T9D6"/>
<keyword evidence="2" id="KW-1185">Reference proteome</keyword>
<dbReference type="Proteomes" id="UP000634136">
    <property type="component" value="Unassembled WGS sequence"/>
</dbReference>
<reference evidence="1" key="1">
    <citation type="submission" date="2020-09" db="EMBL/GenBank/DDBJ databases">
        <title>Genome-Enabled Discovery of Anthraquinone Biosynthesis in Senna tora.</title>
        <authorList>
            <person name="Kang S.-H."/>
            <person name="Pandey R.P."/>
            <person name="Lee C.-M."/>
            <person name="Sim J.-S."/>
            <person name="Jeong J.-T."/>
            <person name="Choi B.-S."/>
            <person name="Jung M."/>
            <person name="Ginzburg D."/>
            <person name="Zhao K."/>
            <person name="Won S.Y."/>
            <person name="Oh T.-J."/>
            <person name="Yu Y."/>
            <person name="Kim N.-H."/>
            <person name="Lee O.R."/>
            <person name="Lee T.-H."/>
            <person name="Bashyal P."/>
            <person name="Kim T.-S."/>
            <person name="Lee W.-H."/>
            <person name="Kawkins C."/>
            <person name="Kim C.-K."/>
            <person name="Kim J.S."/>
            <person name="Ahn B.O."/>
            <person name="Rhee S.Y."/>
            <person name="Sohng J.K."/>
        </authorList>
    </citation>
    <scope>NUCLEOTIDE SEQUENCE</scope>
    <source>
        <tissue evidence="1">Leaf</tissue>
    </source>
</reference>
<organism evidence="1 2">
    <name type="scientific">Senna tora</name>
    <dbReference type="NCBI Taxonomy" id="362788"/>
    <lineage>
        <taxon>Eukaryota</taxon>
        <taxon>Viridiplantae</taxon>
        <taxon>Streptophyta</taxon>
        <taxon>Embryophyta</taxon>
        <taxon>Tracheophyta</taxon>
        <taxon>Spermatophyta</taxon>
        <taxon>Magnoliopsida</taxon>
        <taxon>eudicotyledons</taxon>
        <taxon>Gunneridae</taxon>
        <taxon>Pentapetalae</taxon>
        <taxon>rosids</taxon>
        <taxon>fabids</taxon>
        <taxon>Fabales</taxon>
        <taxon>Fabaceae</taxon>
        <taxon>Caesalpinioideae</taxon>
        <taxon>Cassia clade</taxon>
        <taxon>Senna</taxon>
    </lineage>
</organism>
<name>A0A834T9D6_9FABA</name>
<evidence type="ECO:0000313" key="2">
    <source>
        <dbReference type="Proteomes" id="UP000634136"/>
    </source>
</evidence>